<dbReference type="GO" id="GO:0035243">
    <property type="term" value="F:protein-arginine omega-N symmetric methyltransferase activity"/>
    <property type="evidence" value="ECO:0007669"/>
    <property type="project" value="UniProtKB-EC"/>
</dbReference>
<evidence type="ECO:0000256" key="1">
    <source>
        <dbReference type="ARBA" id="ARBA00004173"/>
    </source>
</evidence>
<gene>
    <name evidence="9" type="ORF">AURANDRAFT_39295</name>
</gene>
<dbReference type="EMBL" id="GL833165">
    <property type="protein sequence ID" value="EGB03648.1"/>
    <property type="molecule type" value="Genomic_DNA"/>
</dbReference>
<organism evidence="10">
    <name type="scientific">Aureococcus anophagefferens</name>
    <name type="common">Harmful bloom alga</name>
    <dbReference type="NCBI Taxonomy" id="44056"/>
    <lineage>
        <taxon>Eukaryota</taxon>
        <taxon>Sar</taxon>
        <taxon>Stramenopiles</taxon>
        <taxon>Ochrophyta</taxon>
        <taxon>Pelagophyceae</taxon>
        <taxon>Pelagomonadales</taxon>
        <taxon>Pelagomonadaceae</taxon>
        <taxon>Aureococcus</taxon>
    </lineage>
</organism>
<keyword evidence="10" id="KW-1185">Reference proteome</keyword>
<comment type="similarity">
    <text evidence="2">Belongs to the NDUFAF7 family.</text>
</comment>
<keyword evidence="4" id="KW-0489">Methyltransferase</keyword>
<dbReference type="eggNOG" id="ENOG502QS4P">
    <property type="taxonomic scope" value="Eukaryota"/>
</dbReference>
<evidence type="ECO:0000256" key="3">
    <source>
        <dbReference type="ARBA" id="ARBA00011935"/>
    </source>
</evidence>
<name>F0YMM3_AURAN</name>
<proteinExistence type="inferred from homology"/>
<dbReference type="EC" id="2.1.1.320" evidence="3"/>
<dbReference type="SUPFAM" id="SSF48452">
    <property type="entry name" value="TPR-like"/>
    <property type="match status" value="1"/>
</dbReference>
<evidence type="ECO:0000256" key="7">
    <source>
        <dbReference type="ARBA" id="ARBA00048612"/>
    </source>
</evidence>
<keyword evidence="6" id="KW-0496">Mitochondrion</keyword>
<comment type="catalytic activity">
    <reaction evidence="7">
        <text>L-arginyl-[protein] + 2 S-adenosyl-L-methionine = N(omega),N(omega)'-dimethyl-L-arginyl-[protein] + 2 S-adenosyl-L-homocysteine + 2 H(+)</text>
        <dbReference type="Rhea" id="RHEA:48108"/>
        <dbReference type="Rhea" id="RHEA-COMP:10532"/>
        <dbReference type="Rhea" id="RHEA-COMP:11992"/>
        <dbReference type="ChEBI" id="CHEBI:15378"/>
        <dbReference type="ChEBI" id="CHEBI:29965"/>
        <dbReference type="ChEBI" id="CHEBI:57856"/>
        <dbReference type="ChEBI" id="CHEBI:59789"/>
        <dbReference type="ChEBI" id="CHEBI:88221"/>
        <dbReference type="EC" id="2.1.1.320"/>
    </reaction>
</comment>
<dbReference type="InterPro" id="IPR038375">
    <property type="entry name" value="NDUFAF7_sf"/>
</dbReference>
<evidence type="ECO:0000256" key="6">
    <source>
        <dbReference type="ARBA" id="ARBA00023128"/>
    </source>
</evidence>
<dbReference type="InterPro" id="IPR019734">
    <property type="entry name" value="TPR_rpt"/>
</dbReference>
<evidence type="ECO:0000256" key="5">
    <source>
        <dbReference type="ARBA" id="ARBA00022679"/>
    </source>
</evidence>
<dbReference type="Proteomes" id="UP000002729">
    <property type="component" value="Unassembled WGS sequence"/>
</dbReference>
<reference evidence="9 10" key="1">
    <citation type="journal article" date="2011" name="Proc. Natl. Acad. Sci. U.S.A.">
        <title>Niche of harmful alga Aureococcus anophagefferens revealed through ecogenomics.</title>
        <authorList>
            <person name="Gobler C.J."/>
            <person name="Berry D.L."/>
            <person name="Dyhrman S.T."/>
            <person name="Wilhelm S.W."/>
            <person name="Salamov A."/>
            <person name="Lobanov A.V."/>
            <person name="Zhang Y."/>
            <person name="Collier J.L."/>
            <person name="Wurch L.L."/>
            <person name="Kustka A.B."/>
            <person name="Dill B.D."/>
            <person name="Shah M."/>
            <person name="VerBerkmoes N.C."/>
            <person name="Kuo A."/>
            <person name="Terry A."/>
            <person name="Pangilinan J."/>
            <person name="Lindquist E.A."/>
            <person name="Lucas S."/>
            <person name="Paulsen I.T."/>
            <person name="Hattenrath-Lehmann T.K."/>
            <person name="Talmage S.C."/>
            <person name="Walker E.A."/>
            <person name="Koch F."/>
            <person name="Burson A.M."/>
            <person name="Marcoval M.A."/>
            <person name="Tang Y.Z."/>
            <person name="Lecleir G.R."/>
            <person name="Coyne K.J."/>
            <person name="Berg G.M."/>
            <person name="Bertrand E.M."/>
            <person name="Saito M.A."/>
            <person name="Gladyshev V.N."/>
            <person name="Grigoriev I.V."/>
        </authorList>
    </citation>
    <scope>NUCLEOTIDE SEQUENCE [LARGE SCALE GENOMIC DNA]</scope>
    <source>
        <strain evidence="10">CCMP 1984</strain>
    </source>
</reference>
<dbReference type="GO" id="GO:0005739">
    <property type="term" value="C:mitochondrion"/>
    <property type="evidence" value="ECO:0007669"/>
    <property type="project" value="UniProtKB-SubCell"/>
</dbReference>
<accession>F0YMM3</accession>
<dbReference type="InterPro" id="IPR003788">
    <property type="entry name" value="NDUFAF7"/>
</dbReference>
<dbReference type="OMA" id="VNMHAIA"/>
<dbReference type="AlphaFoldDB" id="F0YMM3"/>
<dbReference type="OrthoDB" id="64915at2759"/>
<dbReference type="SUPFAM" id="SSF53335">
    <property type="entry name" value="S-adenosyl-L-methionine-dependent methyltransferases"/>
    <property type="match status" value="1"/>
</dbReference>
<evidence type="ECO:0000256" key="4">
    <source>
        <dbReference type="ARBA" id="ARBA00022603"/>
    </source>
</evidence>
<dbReference type="Gene3D" id="1.25.40.10">
    <property type="entry name" value="Tetratricopeptide repeat domain"/>
    <property type="match status" value="1"/>
</dbReference>
<dbReference type="InterPro" id="IPR029063">
    <property type="entry name" value="SAM-dependent_MTases_sf"/>
</dbReference>
<evidence type="ECO:0000256" key="2">
    <source>
        <dbReference type="ARBA" id="ARBA00005891"/>
    </source>
</evidence>
<dbReference type="InParanoid" id="F0YMM3"/>
<dbReference type="PROSITE" id="PS50005">
    <property type="entry name" value="TPR"/>
    <property type="match status" value="1"/>
</dbReference>
<comment type="subcellular location">
    <subcellularLocation>
        <location evidence="1">Mitochondrion</location>
    </subcellularLocation>
</comment>
<dbReference type="Pfam" id="PF02636">
    <property type="entry name" value="Methyltransf_28"/>
    <property type="match status" value="1"/>
</dbReference>
<evidence type="ECO:0000313" key="9">
    <source>
        <dbReference type="EMBL" id="EGB03648.1"/>
    </source>
</evidence>
<dbReference type="InterPro" id="IPR011990">
    <property type="entry name" value="TPR-like_helical_dom_sf"/>
</dbReference>
<evidence type="ECO:0000256" key="8">
    <source>
        <dbReference type="PROSITE-ProRule" id="PRU00339"/>
    </source>
</evidence>
<dbReference type="KEGG" id="aaf:AURANDRAFT_39295"/>
<protein>
    <recommendedName>
        <fullName evidence="3">type II protein arginine methyltransferase</fullName>
        <ecNumber evidence="3">2.1.1.320</ecNumber>
    </recommendedName>
</protein>
<dbReference type="GeneID" id="20221966"/>
<feature type="repeat" description="TPR" evidence="8">
    <location>
        <begin position="529"/>
        <end position="562"/>
    </location>
</feature>
<dbReference type="GO" id="GO:0032259">
    <property type="term" value="P:methylation"/>
    <property type="evidence" value="ECO:0007669"/>
    <property type="project" value="UniProtKB-KW"/>
</dbReference>
<sequence length="578" mass="66073">MNGDRDVLVPRCVLEDFTRCSDSLLWKLMMSFYDRKGVESWSQGIVPHFIPCNAFIGRTSVYALPLDSSEPLYIVELGAGSGKFSFFMLKAINELSGLLNFPCTKLVYVMTDFTWNNLKFWNEHESLRLYIDNGQLDVAIFDAVNDESIKLYHSDLLICPSTMRNPICVIANYLFDTLCHDIFQVENGELKEGLISVGSRKDLEDDPLDPEIIKRFDNQFQYRVVDEDYYTKLEVEDARHFKRILRWYRDFFGNSQSGASILLPIGALRALRRLTSFAGGRALVLSGDKGNNNHEQFRGLMDPHVAVHGSFSVMVNYHAIGLYCTSRSGFVLHDPQEEASLKVSALVFTGESSTCSPLSDSADRTYAKCVETRASSSSFDLCETQAWTGNEVERLSAARSIAFPYLCRTFRDSIISFGPNDFFVMQKSMKEDTQRPALKAIVALLKLSNWDPDVFYKFRDVILQQVPTCTIKLRSDLCRNLPYIWANHFILDKDKDVAFEVGRLYYGLRMYEDAVRFYCISVASSGEHHVTFHNMGLCYYSLGQLEVAMENFNKALWLKNDYAKARAWQQKLLRETKG</sequence>
<evidence type="ECO:0000313" key="10">
    <source>
        <dbReference type="Proteomes" id="UP000002729"/>
    </source>
</evidence>
<keyword evidence="5" id="KW-0808">Transferase</keyword>
<dbReference type="RefSeq" id="XP_009041650.1">
    <property type="nucleotide sequence ID" value="XM_009043402.1"/>
</dbReference>
<keyword evidence="8" id="KW-0802">TPR repeat</keyword>
<dbReference type="Gene3D" id="3.40.50.12710">
    <property type="match status" value="1"/>
</dbReference>